<keyword evidence="7" id="KW-1185">Reference proteome</keyword>
<organism evidence="6 7">
    <name type="scientific">Marinicrinis lubricantis</name>
    <dbReference type="NCBI Taxonomy" id="2086470"/>
    <lineage>
        <taxon>Bacteria</taxon>
        <taxon>Bacillati</taxon>
        <taxon>Bacillota</taxon>
        <taxon>Bacilli</taxon>
        <taxon>Bacillales</taxon>
        <taxon>Paenibacillaceae</taxon>
    </lineage>
</organism>
<accession>A0ABW1INP4</accession>
<evidence type="ECO:0000313" key="7">
    <source>
        <dbReference type="Proteomes" id="UP001596250"/>
    </source>
</evidence>
<keyword evidence="4 5" id="KW-0472">Membrane</keyword>
<comment type="caution">
    <text evidence="6">The sequence shown here is derived from an EMBL/GenBank/DDBJ whole genome shotgun (WGS) entry which is preliminary data.</text>
</comment>
<name>A0ABW1INP4_9BACL</name>
<gene>
    <name evidence="6" type="ORF">ACFPXP_09750</name>
</gene>
<evidence type="ECO:0000256" key="4">
    <source>
        <dbReference type="ARBA" id="ARBA00023136"/>
    </source>
</evidence>
<sequence length="60" mass="6730">MSKSLSLLFAVSSVILLILTGASLSYRQPWLALLFIVLYIFMVGAGFIVKAKIRRKQQND</sequence>
<dbReference type="InterPro" id="IPR036640">
    <property type="entry name" value="ABC1_TM_sf"/>
</dbReference>
<protein>
    <submittedName>
        <fullName evidence="6">DUF5325 family protein</fullName>
    </submittedName>
</protein>
<keyword evidence="2 5" id="KW-0812">Transmembrane</keyword>
<comment type="subcellular location">
    <subcellularLocation>
        <location evidence="1">Cell membrane</location>
        <topology evidence="1">Multi-pass membrane protein</topology>
    </subcellularLocation>
</comment>
<dbReference type="RefSeq" id="WP_379894016.1">
    <property type="nucleotide sequence ID" value="NZ_CBCSCT010000079.1"/>
</dbReference>
<proteinExistence type="predicted"/>
<dbReference type="Pfam" id="PF17259">
    <property type="entry name" value="DUF5325"/>
    <property type="match status" value="1"/>
</dbReference>
<evidence type="ECO:0000256" key="3">
    <source>
        <dbReference type="ARBA" id="ARBA00022989"/>
    </source>
</evidence>
<evidence type="ECO:0000313" key="6">
    <source>
        <dbReference type="EMBL" id="MFC5986700.1"/>
    </source>
</evidence>
<dbReference type="SUPFAM" id="SSF90123">
    <property type="entry name" value="ABC transporter transmembrane region"/>
    <property type="match status" value="1"/>
</dbReference>
<reference evidence="7" key="1">
    <citation type="journal article" date="2019" name="Int. J. Syst. Evol. Microbiol.">
        <title>The Global Catalogue of Microorganisms (GCM) 10K type strain sequencing project: providing services to taxonomists for standard genome sequencing and annotation.</title>
        <authorList>
            <consortium name="The Broad Institute Genomics Platform"/>
            <consortium name="The Broad Institute Genome Sequencing Center for Infectious Disease"/>
            <person name="Wu L."/>
            <person name="Ma J."/>
        </authorList>
    </citation>
    <scope>NUCLEOTIDE SEQUENCE [LARGE SCALE GENOMIC DNA]</scope>
    <source>
        <strain evidence="7">CCM 8749</strain>
    </source>
</reference>
<evidence type="ECO:0000256" key="2">
    <source>
        <dbReference type="ARBA" id="ARBA00022692"/>
    </source>
</evidence>
<evidence type="ECO:0000256" key="5">
    <source>
        <dbReference type="SAM" id="Phobius"/>
    </source>
</evidence>
<feature type="transmembrane region" description="Helical" evidence="5">
    <location>
        <begin position="31"/>
        <end position="49"/>
    </location>
</feature>
<dbReference type="EMBL" id="JBHSQV010000128">
    <property type="protein sequence ID" value="MFC5986700.1"/>
    <property type="molecule type" value="Genomic_DNA"/>
</dbReference>
<dbReference type="Proteomes" id="UP001596250">
    <property type="component" value="Unassembled WGS sequence"/>
</dbReference>
<keyword evidence="3 5" id="KW-1133">Transmembrane helix</keyword>
<dbReference type="InterPro" id="IPR035211">
    <property type="entry name" value="DUF5325"/>
</dbReference>
<evidence type="ECO:0000256" key="1">
    <source>
        <dbReference type="ARBA" id="ARBA00004651"/>
    </source>
</evidence>